<reference evidence="4 5" key="1">
    <citation type="submission" date="2019-03" db="EMBL/GenBank/DDBJ databases">
        <authorList>
            <person name="Kim H."/>
            <person name="Yu S.-M."/>
        </authorList>
    </citation>
    <scope>NUCLEOTIDE SEQUENCE [LARGE SCALE GENOMIC DNA]</scope>
    <source>
        <strain evidence="4 5">NBC122</strain>
    </source>
</reference>
<dbReference type="SUPFAM" id="SSF53474">
    <property type="entry name" value="alpha/beta-Hydrolases"/>
    <property type="match status" value="1"/>
</dbReference>
<protein>
    <submittedName>
        <fullName evidence="4">Dipeptidyl-peptidase 5</fullName>
        <ecNumber evidence="4">3.4.14.-</ecNumber>
    </submittedName>
</protein>
<dbReference type="Pfam" id="PF00326">
    <property type="entry name" value="Peptidase_S9"/>
    <property type="match status" value="1"/>
</dbReference>
<gene>
    <name evidence="4" type="primary">dpp5_2</name>
    <name evidence="4" type="ORF">NBC122_02540</name>
</gene>
<dbReference type="GO" id="GO:0006508">
    <property type="term" value="P:proteolysis"/>
    <property type="evidence" value="ECO:0007669"/>
    <property type="project" value="InterPro"/>
</dbReference>
<feature type="chain" id="PRO_5020347159" evidence="2">
    <location>
        <begin position="22"/>
        <end position="817"/>
    </location>
</feature>
<dbReference type="Gene3D" id="3.40.50.1820">
    <property type="entry name" value="alpha/beta hydrolase"/>
    <property type="match status" value="1"/>
</dbReference>
<dbReference type="InterPro" id="IPR029058">
    <property type="entry name" value="AB_hydrolase_fold"/>
</dbReference>
<evidence type="ECO:0000256" key="2">
    <source>
        <dbReference type="SAM" id="SignalP"/>
    </source>
</evidence>
<evidence type="ECO:0000256" key="1">
    <source>
        <dbReference type="ARBA" id="ARBA00022801"/>
    </source>
</evidence>
<dbReference type="SUPFAM" id="SSF82171">
    <property type="entry name" value="DPP6 N-terminal domain-like"/>
    <property type="match status" value="1"/>
</dbReference>
<keyword evidence="2" id="KW-0732">Signal</keyword>
<dbReference type="OrthoDB" id="9812921at2"/>
<accession>A0A4V1ALD1</accession>
<dbReference type="InterPro" id="IPR001375">
    <property type="entry name" value="Peptidase_S9_cat"/>
</dbReference>
<dbReference type="EC" id="3.4.14.-" evidence="4"/>
<feature type="signal peptide" evidence="2">
    <location>
        <begin position="1"/>
        <end position="21"/>
    </location>
</feature>
<name>A0A4V1ALD1_9FLAO</name>
<keyword evidence="5" id="KW-1185">Reference proteome</keyword>
<sequence>MMKVKIWCTIVFGLCTGSVFSQHNQSDFQNQRYDVIHNELSPNGKYVSFKKGYQDSQDSLVVLNTQNPVQIIHETNGVRKSFFTGSNTLFIVKNRGLEIRNLKTQNSLNVNNILQVEYAAERKQVLVISIGEKGNELLILDEKGTVIKKISGIDRFEILPNKEVFVTGKNGETQTVYELHDNELHAIYATADATPDVLTANNRNVVIIEHLAAARNSRVMMVNKTSRRVFPLQNMLSDQIVQVIAVLTDHPDEVYLQIAVAIAASSDKIADIWYGDDNRLETKFYGAEQQHYYLWRPLDQQLEKLDNEDLPEVAFTGNSRYYLKFDPYFLQDYSTYDVPLVMHQYDQTTETTTLVGETSSRVYLNRDGSLLISKKGDDWILHNVETASTERIHLPQSEDVYFSLDNKKIYFEQEGGIVIYDLLTKRLYSIKTVKGFQNTILTGYQTKLLPKYGVYRSGIDTGTPLLIHLTQKMTGESAIAELRDQKITFLVPRTVNKISSVKFDRKNRNLSYVSENLNSPPQLYAGNYLRLKPVYQSNIKDHLIKNVKKEVFQYHNTEGLPISGLLIYPLHFDRTKKYPMIVNVYENQSKYQNTYLRDGYYGRTDGFNVRHFIENDYFVFLPDIIYNKKGTGLSALDCVEQGLKALSSINSIDFTKVGLIGHSHGGYETNFIATHSDKFAAFVSGSGNSDLVKSYFSYNTNFYSPFFWQFEDGQYRIGTPFFQDKEIYLKNSPVQYADQVNSPILLWTGKQDANIHWEQTMEFYLALRRSKKMVVALFYKNEGHSVHDSASKLDLYSKVSDWFAHYLKGADAVWITK</sequence>
<dbReference type="EMBL" id="CP037954">
    <property type="protein sequence ID" value="QBO59344.1"/>
    <property type="molecule type" value="Genomic_DNA"/>
</dbReference>
<organism evidence="4 5">
    <name type="scientific">Chryseobacterium salivictor</name>
    <dbReference type="NCBI Taxonomy" id="2547600"/>
    <lineage>
        <taxon>Bacteria</taxon>
        <taxon>Pseudomonadati</taxon>
        <taxon>Bacteroidota</taxon>
        <taxon>Flavobacteriia</taxon>
        <taxon>Flavobacteriales</taxon>
        <taxon>Weeksellaceae</taxon>
        <taxon>Chryseobacterium group</taxon>
        <taxon>Chryseobacterium</taxon>
    </lineage>
</organism>
<keyword evidence="1 4" id="KW-0378">Hydrolase</keyword>
<dbReference type="GO" id="GO:0004252">
    <property type="term" value="F:serine-type endopeptidase activity"/>
    <property type="evidence" value="ECO:0007669"/>
    <property type="project" value="TreeGrafter"/>
</dbReference>
<dbReference type="Proteomes" id="UP000294419">
    <property type="component" value="Chromosome"/>
</dbReference>
<evidence type="ECO:0000259" key="3">
    <source>
        <dbReference type="Pfam" id="PF00326"/>
    </source>
</evidence>
<evidence type="ECO:0000313" key="4">
    <source>
        <dbReference type="EMBL" id="QBO59344.1"/>
    </source>
</evidence>
<proteinExistence type="predicted"/>
<dbReference type="RefSeq" id="WP_133440696.1">
    <property type="nucleotide sequence ID" value="NZ_CP037954.1"/>
</dbReference>
<dbReference type="AlphaFoldDB" id="A0A4V1ALD1"/>
<dbReference type="PANTHER" id="PTHR42776">
    <property type="entry name" value="SERINE PEPTIDASE S9 FAMILY MEMBER"/>
    <property type="match status" value="1"/>
</dbReference>
<evidence type="ECO:0000313" key="5">
    <source>
        <dbReference type="Proteomes" id="UP000294419"/>
    </source>
</evidence>
<dbReference type="KEGG" id="csal:NBC122_02540"/>
<feature type="domain" description="Peptidase S9 prolyl oligopeptidase catalytic" evidence="3">
    <location>
        <begin position="641"/>
        <end position="809"/>
    </location>
</feature>
<dbReference type="PANTHER" id="PTHR42776:SF4">
    <property type="entry name" value="ACYLAMINO-ACID-RELEASING ENZYME"/>
    <property type="match status" value="1"/>
</dbReference>